<name>A0A152A1M7_TIELA</name>
<dbReference type="NCBIfam" id="TIGR03594">
    <property type="entry name" value="GTPase_EngA"/>
    <property type="match status" value="1"/>
</dbReference>
<keyword evidence="4" id="KW-0677">Repeat</keyword>
<accession>A0A152A1M7</accession>
<dbReference type="InterPro" id="IPR032859">
    <property type="entry name" value="KH_dom-like"/>
</dbReference>
<evidence type="ECO:0000256" key="6">
    <source>
        <dbReference type="ARBA" id="ARBA00023134"/>
    </source>
</evidence>
<dbReference type="NCBIfam" id="TIGR00231">
    <property type="entry name" value="small_GTP"/>
    <property type="match status" value="2"/>
</dbReference>
<feature type="domain" description="EngA-type G" evidence="9">
    <location>
        <begin position="104"/>
        <end position="284"/>
    </location>
</feature>
<sequence length="781" mass="90479">MFFFKSCRPKCLNSIPRFIKLRNLNINRGNRGNVNQIDLQYKRNNIVYRNENSSGIIESLRDRVNRYYCTSTTPVNSDQDIQSEEPKPKEQYNRVSLKSIVNKPVIAIIGKPNVGKSTLFNRVIKGQRQALVEEIPGTTRDRYYGEGFLFGREFILIDTGGLVGESKEQMEKDKFSKMIRDQAEVAMDEADIILFLLDYKSGITTVDKDIARMLRVRKTNGKPVYIGVNKADNSDMRTEGFDQLFKDQLVRLGLGTDSVPFSSIHGEGVMDLFENLLKPLPYADLNFEKDFELGPIRISIVGQPNAGKSSLLNKIIEEERSIVSEIPGTTHDPVDCLFKWRNDHEIMLIDTAGIRRRSTHKEGLERSSVLWALKSVERSHVVLMVIDATIGVTEQDLKIASFIVESKKSVILLVNKWDLYLKNQKTQDTLFDQINFYDLQKKGQYVQSKGSFSEGNLSKDYTYKTLLDEMLQVNKQSTKTNDHEKFQNLKKTTKLAKEKSEKRHKELIKQQEEELEEDDLEEDEDRDLEIKNEEDKEIQKNSSEMEYDKIIIGEKDGVDLDLDDEDFDLGFDIDDLYRDEEEESVGAGKPENPDEIFHKKLQEYIKKKEEIQQNQDKERVKRVPPPPVDLPKYTSEQKQFEKKLRDKLSFIDYVPVIFTSAKTGYCIPTAMDLAIKVFFEREKKLKVNTLIDLIKQATFKHKIPARGKNNFKLKFAAQAKGYPPQFVFFVNDPDKVDPTFAKYLLRCIREVYPFTGTPIHIHFRKNKSKKKINYKHRSGRK</sequence>
<dbReference type="EMBL" id="LODT01000016">
    <property type="protein sequence ID" value="KYR00152.1"/>
    <property type="molecule type" value="Genomic_DNA"/>
</dbReference>
<dbReference type="GO" id="GO:0005525">
    <property type="term" value="F:GTP binding"/>
    <property type="evidence" value="ECO:0007669"/>
    <property type="project" value="UniProtKB-KW"/>
</dbReference>
<dbReference type="OrthoDB" id="8954335at2759"/>
<dbReference type="InterPro" id="IPR005225">
    <property type="entry name" value="Small_GTP-bd"/>
</dbReference>
<dbReference type="STRING" id="361077.A0A152A1M7"/>
<evidence type="ECO:0000256" key="7">
    <source>
        <dbReference type="ARBA" id="ARBA00032345"/>
    </source>
</evidence>
<feature type="compositionally biased region" description="Basic and acidic residues" evidence="8">
    <location>
        <begin position="611"/>
        <end position="621"/>
    </location>
</feature>
<dbReference type="OMA" id="SVLWAMK"/>
<dbReference type="AlphaFoldDB" id="A0A152A1M7"/>
<organism evidence="10 11">
    <name type="scientific">Tieghemostelium lacteum</name>
    <name type="common">Slime mold</name>
    <name type="synonym">Dictyostelium lacteum</name>
    <dbReference type="NCBI Taxonomy" id="361077"/>
    <lineage>
        <taxon>Eukaryota</taxon>
        <taxon>Amoebozoa</taxon>
        <taxon>Evosea</taxon>
        <taxon>Eumycetozoa</taxon>
        <taxon>Dictyostelia</taxon>
        <taxon>Dictyosteliales</taxon>
        <taxon>Raperosteliaceae</taxon>
        <taxon>Tieghemostelium</taxon>
    </lineage>
</organism>
<evidence type="ECO:0000313" key="10">
    <source>
        <dbReference type="EMBL" id="KYR00152.1"/>
    </source>
</evidence>
<dbReference type="PROSITE" id="PS51712">
    <property type="entry name" value="G_ENGA"/>
    <property type="match status" value="1"/>
</dbReference>
<evidence type="ECO:0000256" key="5">
    <source>
        <dbReference type="ARBA" id="ARBA00022741"/>
    </source>
</evidence>
<dbReference type="InterPro" id="IPR016484">
    <property type="entry name" value="GTPase_Der"/>
</dbReference>
<dbReference type="InParanoid" id="A0A152A1M7"/>
<gene>
    <name evidence="10" type="ORF">DLAC_03303</name>
</gene>
<keyword evidence="6" id="KW-0342">GTP-binding</keyword>
<dbReference type="Gene3D" id="3.30.300.20">
    <property type="match status" value="1"/>
</dbReference>
<evidence type="ECO:0000256" key="8">
    <source>
        <dbReference type="SAM" id="MobiDB-lite"/>
    </source>
</evidence>
<proteinExistence type="inferred from homology"/>
<comment type="caution">
    <text evidence="10">The sequence shown here is derived from an EMBL/GenBank/DDBJ whole genome shotgun (WGS) entry which is preliminary data.</text>
</comment>
<evidence type="ECO:0000256" key="4">
    <source>
        <dbReference type="ARBA" id="ARBA00022737"/>
    </source>
</evidence>
<dbReference type="InterPro" id="IPR015946">
    <property type="entry name" value="KH_dom-like_a/b"/>
</dbReference>
<evidence type="ECO:0000256" key="3">
    <source>
        <dbReference type="ARBA" id="ARBA00022517"/>
    </source>
</evidence>
<dbReference type="HAMAP" id="MF_00195">
    <property type="entry name" value="GTPase_Der"/>
    <property type="match status" value="1"/>
</dbReference>
<keyword evidence="11" id="KW-1185">Reference proteome</keyword>
<dbReference type="Proteomes" id="UP000076078">
    <property type="component" value="Unassembled WGS sequence"/>
</dbReference>
<reference evidence="10 11" key="1">
    <citation type="submission" date="2015-12" db="EMBL/GenBank/DDBJ databases">
        <title>Dictyostelia acquired genes for synthesis and detection of signals that induce cell-type specialization by lateral gene transfer from prokaryotes.</title>
        <authorList>
            <person name="Gloeckner G."/>
            <person name="Schaap P."/>
        </authorList>
    </citation>
    <scope>NUCLEOTIDE SEQUENCE [LARGE SCALE GENOMIC DNA]</scope>
    <source>
        <strain evidence="10 11">TK</strain>
    </source>
</reference>
<comment type="similarity">
    <text evidence="1">Belongs to the TRAFAC class TrmE-Era-EngA-EngB-Septin-like GTPase superfamily. EngA (Der) GTPase family.</text>
</comment>
<dbReference type="CDD" id="cd01894">
    <property type="entry name" value="EngA1"/>
    <property type="match status" value="1"/>
</dbReference>
<dbReference type="InterPro" id="IPR031166">
    <property type="entry name" value="G_ENGA"/>
</dbReference>
<feature type="compositionally biased region" description="Acidic residues" evidence="8">
    <location>
        <begin position="513"/>
        <end position="527"/>
    </location>
</feature>
<dbReference type="SUPFAM" id="SSF52540">
    <property type="entry name" value="P-loop containing nucleoside triphosphate hydrolases"/>
    <property type="match status" value="2"/>
</dbReference>
<dbReference type="CDD" id="cd01895">
    <property type="entry name" value="EngA2"/>
    <property type="match status" value="1"/>
</dbReference>
<dbReference type="InterPro" id="IPR027417">
    <property type="entry name" value="P-loop_NTPase"/>
</dbReference>
<dbReference type="Pfam" id="PF01926">
    <property type="entry name" value="MMR_HSR1"/>
    <property type="match status" value="2"/>
</dbReference>
<feature type="compositionally biased region" description="Basic and acidic residues" evidence="8">
    <location>
        <begin position="497"/>
        <end position="512"/>
    </location>
</feature>
<evidence type="ECO:0000313" key="11">
    <source>
        <dbReference type="Proteomes" id="UP000076078"/>
    </source>
</evidence>
<dbReference type="Pfam" id="PF14714">
    <property type="entry name" value="KH_dom-like"/>
    <property type="match status" value="1"/>
</dbReference>
<evidence type="ECO:0000259" key="9">
    <source>
        <dbReference type="PROSITE" id="PS51712"/>
    </source>
</evidence>
<dbReference type="FunCoup" id="A0A152A1M7">
    <property type="interactions" value="3"/>
</dbReference>
<feature type="region of interest" description="Disordered" evidence="8">
    <location>
        <begin position="611"/>
        <end position="635"/>
    </location>
</feature>
<keyword evidence="3" id="KW-0690">Ribosome biogenesis</keyword>
<dbReference type="PRINTS" id="PR00326">
    <property type="entry name" value="GTP1OBG"/>
</dbReference>
<dbReference type="InterPro" id="IPR006073">
    <property type="entry name" value="GTP-bd"/>
</dbReference>
<dbReference type="Gene3D" id="3.40.50.300">
    <property type="entry name" value="P-loop containing nucleotide triphosphate hydrolases"/>
    <property type="match status" value="2"/>
</dbReference>
<evidence type="ECO:0000256" key="2">
    <source>
        <dbReference type="ARBA" id="ARBA00020953"/>
    </source>
</evidence>
<dbReference type="PANTHER" id="PTHR43834">
    <property type="entry name" value="GTPASE DER"/>
    <property type="match status" value="1"/>
</dbReference>
<evidence type="ECO:0000256" key="1">
    <source>
        <dbReference type="ARBA" id="ARBA00008279"/>
    </source>
</evidence>
<protein>
    <recommendedName>
        <fullName evidence="2">GTPase Der</fullName>
    </recommendedName>
    <alternativeName>
        <fullName evidence="7">GTP-binding protein EngA</fullName>
    </alternativeName>
</protein>
<keyword evidence="5" id="KW-0547">Nucleotide-binding</keyword>
<feature type="compositionally biased region" description="Basic and acidic residues" evidence="8">
    <location>
        <begin position="528"/>
        <end position="539"/>
    </location>
</feature>
<dbReference type="GO" id="GO:0042254">
    <property type="term" value="P:ribosome biogenesis"/>
    <property type="evidence" value="ECO:0007669"/>
    <property type="project" value="UniProtKB-KW"/>
</dbReference>
<dbReference type="PANTHER" id="PTHR43834:SF6">
    <property type="entry name" value="GTPASE DER"/>
    <property type="match status" value="1"/>
</dbReference>
<feature type="region of interest" description="Disordered" evidence="8">
    <location>
        <begin position="497"/>
        <end position="542"/>
    </location>
</feature>